<keyword evidence="6 10" id="KW-1133">Transmembrane helix</keyword>
<dbReference type="AlphaFoldDB" id="A0AAW2GFM8"/>
<feature type="transmembrane region" description="Helical" evidence="10">
    <location>
        <begin position="328"/>
        <end position="348"/>
    </location>
</feature>
<evidence type="ECO:0000256" key="4">
    <source>
        <dbReference type="ARBA" id="ARBA00022692"/>
    </source>
</evidence>
<feature type="transmembrane region" description="Helical" evidence="10">
    <location>
        <begin position="148"/>
        <end position="170"/>
    </location>
</feature>
<dbReference type="PANTHER" id="PTHR21137">
    <property type="entry name" value="ODORANT RECEPTOR"/>
    <property type="match status" value="1"/>
</dbReference>
<keyword evidence="7 10" id="KW-0472">Membrane</keyword>
<comment type="similarity">
    <text evidence="10">Belongs to the insect chemoreceptor superfamily. Heteromeric odorant receptor channel (TC 1.A.69) family.</text>
</comment>
<proteinExistence type="inferred from homology"/>
<keyword evidence="4 10" id="KW-0812">Transmembrane</keyword>
<evidence type="ECO:0000256" key="5">
    <source>
        <dbReference type="ARBA" id="ARBA00022725"/>
    </source>
</evidence>
<comment type="caution">
    <text evidence="11">The sequence shown here is derived from an EMBL/GenBank/DDBJ whole genome shotgun (WGS) entry which is preliminary data.</text>
</comment>
<protein>
    <recommendedName>
        <fullName evidence="10">Odorant receptor</fullName>
    </recommendedName>
</protein>
<dbReference type="EMBL" id="JADYXP020000004">
    <property type="protein sequence ID" value="KAL0126370.1"/>
    <property type="molecule type" value="Genomic_DNA"/>
</dbReference>
<keyword evidence="2" id="KW-1003">Cell membrane</keyword>
<keyword evidence="9 10" id="KW-0807">Transducer</keyword>
<dbReference type="Proteomes" id="UP001430953">
    <property type="component" value="Unassembled WGS sequence"/>
</dbReference>
<reference evidence="11 12" key="1">
    <citation type="submission" date="2023-03" db="EMBL/GenBank/DDBJ databases">
        <title>High recombination rates correlate with genetic variation in Cardiocondyla obscurior ants.</title>
        <authorList>
            <person name="Errbii M."/>
        </authorList>
    </citation>
    <scope>NUCLEOTIDE SEQUENCE [LARGE SCALE GENOMIC DNA]</scope>
    <source>
        <strain evidence="11">Alpha-2009</strain>
        <tissue evidence="11">Whole body</tissue>
    </source>
</reference>
<dbReference type="PANTHER" id="PTHR21137:SF35">
    <property type="entry name" value="ODORANT RECEPTOR 19A-RELATED"/>
    <property type="match status" value="1"/>
</dbReference>
<keyword evidence="5 10" id="KW-0552">Olfaction</keyword>
<dbReference type="GO" id="GO:0005886">
    <property type="term" value="C:plasma membrane"/>
    <property type="evidence" value="ECO:0007669"/>
    <property type="project" value="UniProtKB-SubCell"/>
</dbReference>
<dbReference type="GO" id="GO:0004984">
    <property type="term" value="F:olfactory receptor activity"/>
    <property type="evidence" value="ECO:0007669"/>
    <property type="project" value="InterPro"/>
</dbReference>
<feature type="transmembrane region" description="Helical" evidence="10">
    <location>
        <begin position="295"/>
        <end position="316"/>
    </location>
</feature>
<evidence type="ECO:0000313" key="12">
    <source>
        <dbReference type="Proteomes" id="UP001430953"/>
    </source>
</evidence>
<keyword evidence="3 10" id="KW-0716">Sensory transduction</keyword>
<evidence type="ECO:0000256" key="10">
    <source>
        <dbReference type="RuleBase" id="RU351113"/>
    </source>
</evidence>
<evidence type="ECO:0000256" key="9">
    <source>
        <dbReference type="ARBA" id="ARBA00023224"/>
    </source>
</evidence>
<sequence length="422" mass="48960">MPGLSVESWIKIRQERVSTFISKWQNCHYCPINRYYAVNRILLLCVGLWPNQKSSSRHIAVTFTTMTLVSGIVFQLTPFITHEYNVNILLQILAYTIPWIAYTLKYHFSCLKMRQFRDILERVRCDWNQLSNTHEIEIIKEYAAIGRFVTLIVTLFIYVSIFGFIIIMFLSNVLLDIMSSKNESCPRQFPILIECFIDQQKHYFLIFFQLTVIVVSGFTTVAASETLNMSFVQHACGLFEIAGHRIDQALHENKVQGVASTAKRNSMIYQGIISGFDMYKKAIEFVEMLKVICKWTYSALLPLGVISLSINLYRFSQLIASKEYFETVISFIFILGHFWYMFFTNYMGQQVINHSSDMFYRTYNVQWYVAPLKAQKLLLLIMQRGVRHCTLVIDGLFVSSFEGFATLASTSISYFAIICSVF</sequence>
<dbReference type="GO" id="GO:0005549">
    <property type="term" value="F:odorant binding"/>
    <property type="evidence" value="ECO:0007669"/>
    <property type="project" value="InterPro"/>
</dbReference>
<feature type="transmembrane region" description="Helical" evidence="10">
    <location>
        <begin position="59"/>
        <end position="80"/>
    </location>
</feature>
<evidence type="ECO:0000256" key="2">
    <source>
        <dbReference type="ARBA" id="ARBA00022475"/>
    </source>
</evidence>
<evidence type="ECO:0000256" key="3">
    <source>
        <dbReference type="ARBA" id="ARBA00022606"/>
    </source>
</evidence>
<feature type="transmembrane region" description="Helical" evidence="10">
    <location>
        <begin position="86"/>
        <end position="104"/>
    </location>
</feature>
<comment type="subcellular location">
    <subcellularLocation>
        <location evidence="1 10">Cell membrane</location>
        <topology evidence="1 10">Multi-pass membrane protein</topology>
    </subcellularLocation>
</comment>
<comment type="caution">
    <text evidence="10">Lacks conserved residue(s) required for the propagation of feature annotation.</text>
</comment>
<keyword evidence="12" id="KW-1185">Reference proteome</keyword>
<evidence type="ECO:0000256" key="8">
    <source>
        <dbReference type="ARBA" id="ARBA00023170"/>
    </source>
</evidence>
<dbReference type="InterPro" id="IPR004117">
    <property type="entry name" value="7tm6_olfct_rcpt"/>
</dbReference>
<name>A0AAW2GFM8_9HYME</name>
<gene>
    <name evidence="11" type="ORF">PUN28_005040</name>
</gene>
<keyword evidence="8 10" id="KW-0675">Receptor</keyword>
<dbReference type="Pfam" id="PF02949">
    <property type="entry name" value="7tm_6"/>
    <property type="match status" value="1"/>
</dbReference>
<evidence type="ECO:0000256" key="7">
    <source>
        <dbReference type="ARBA" id="ARBA00023136"/>
    </source>
</evidence>
<evidence type="ECO:0000256" key="1">
    <source>
        <dbReference type="ARBA" id="ARBA00004651"/>
    </source>
</evidence>
<feature type="transmembrane region" description="Helical" evidence="10">
    <location>
        <begin position="203"/>
        <end position="223"/>
    </location>
</feature>
<organism evidence="11 12">
    <name type="scientific">Cardiocondyla obscurior</name>
    <dbReference type="NCBI Taxonomy" id="286306"/>
    <lineage>
        <taxon>Eukaryota</taxon>
        <taxon>Metazoa</taxon>
        <taxon>Ecdysozoa</taxon>
        <taxon>Arthropoda</taxon>
        <taxon>Hexapoda</taxon>
        <taxon>Insecta</taxon>
        <taxon>Pterygota</taxon>
        <taxon>Neoptera</taxon>
        <taxon>Endopterygota</taxon>
        <taxon>Hymenoptera</taxon>
        <taxon>Apocrita</taxon>
        <taxon>Aculeata</taxon>
        <taxon>Formicoidea</taxon>
        <taxon>Formicidae</taxon>
        <taxon>Myrmicinae</taxon>
        <taxon>Cardiocondyla</taxon>
    </lineage>
</organism>
<dbReference type="GO" id="GO:0007165">
    <property type="term" value="P:signal transduction"/>
    <property type="evidence" value="ECO:0007669"/>
    <property type="project" value="UniProtKB-KW"/>
</dbReference>
<accession>A0AAW2GFM8</accession>
<evidence type="ECO:0000313" key="11">
    <source>
        <dbReference type="EMBL" id="KAL0126370.1"/>
    </source>
</evidence>
<evidence type="ECO:0000256" key="6">
    <source>
        <dbReference type="ARBA" id="ARBA00022989"/>
    </source>
</evidence>